<dbReference type="EMBL" id="QKZR01000005">
    <property type="protein sequence ID" value="PZX38173.1"/>
    <property type="molecule type" value="Genomic_DNA"/>
</dbReference>
<organism evidence="1 2">
    <name type="scientific">Nonlabens dokdonensis</name>
    <dbReference type="NCBI Taxonomy" id="328515"/>
    <lineage>
        <taxon>Bacteria</taxon>
        <taxon>Pseudomonadati</taxon>
        <taxon>Bacteroidota</taxon>
        <taxon>Flavobacteriia</taxon>
        <taxon>Flavobacteriales</taxon>
        <taxon>Flavobacteriaceae</taxon>
        <taxon>Nonlabens</taxon>
    </lineage>
</organism>
<reference evidence="1 2" key="1">
    <citation type="submission" date="2018-06" db="EMBL/GenBank/DDBJ databases">
        <title>Genomic Encyclopedia of Archaeal and Bacterial Type Strains, Phase II (KMG-II): from individual species to whole genera.</title>
        <authorList>
            <person name="Goeker M."/>
        </authorList>
    </citation>
    <scope>NUCLEOTIDE SEQUENCE [LARGE SCALE GENOMIC DNA]</scope>
    <source>
        <strain evidence="1 2">DSM 17205</strain>
    </source>
</reference>
<sequence>MATYDFRSSFFIFINNCFTKFLVPDPCNNHCHEPHIINELFYNFGESSNNHPEPNLFNFIIILL</sequence>
<keyword evidence="2" id="KW-1185">Reference proteome</keyword>
<gene>
    <name evidence="1" type="ORF">LX97_02754</name>
</gene>
<comment type="caution">
    <text evidence="1">The sequence shown here is derived from an EMBL/GenBank/DDBJ whole genome shotgun (WGS) entry which is preliminary data.</text>
</comment>
<name>A0ABX5PVH6_9FLAO</name>
<dbReference type="Proteomes" id="UP000248584">
    <property type="component" value="Unassembled WGS sequence"/>
</dbReference>
<accession>A0ABX5PVH6</accession>
<proteinExistence type="predicted"/>
<protein>
    <submittedName>
        <fullName evidence="1">Uncharacterized protein</fullName>
    </submittedName>
</protein>
<evidence type="ECO:0000313" key="2">
    <source>
        <dbReference type="Proteomes" id="UP000248584"/>
    </source>
</evidence>
<evidence type="ECO:0000313" key="1">
    <source>
        <dbReference type="EMBL" id="PZX38173.1"/>
    </source>
</evidence>